<dbReference type="Proteomes" id="UP001597459">
    <property type="component" value="Unassembled WGS sequence"/>
</dbReference>
<proteinExistence type="predicted"/>
<protein>
    <submittedName>
        <fullName evidence="4">FG-GAP-like repeat-containing protein</fullName>
    </submittedName>
</protein>
<evidence type="ECO:0000313" key="5">
    <source>
        <dbReference type="Proteomes" id="UP001597459"/>
    </source>
</evidence>
<dbReference type="Pfam" id="PF18962">
    <property type="entry name" value="Por_Secre_tail"/>
    <property type="match status" value="1"/>
</dbReference>
<evidence type="ECO:0000313" key="4">
    <source>
        <dbReference type="EMBL" id="MFD2593508.1"/>
    </source>
</evidence>
<organism evidence="4 5">
    <name type="scientific">Aquimarina hainanensis</name>
    <dbReference type="NCBI Taxonomy" id="1578017"/>
    <lineage>
        <taxon>Bacteria</taxon>
        <taxon>Pseudomonadati</taxon>
        <taxon>Bacteroidota</taxon>
        <taxon>Flavobacteriia</taxon>
        <taxon>Flavobacteriales</taxon>
        <taxon>Flavobacteriaceae</taxon>
        <taxon>Aquimarina</taxon>
    </lineage>
</organism>
<gene>
    <name evidence="4" type="ORF">ACFSTE_21905</name>
</gene>
<dbReference type="InterPro" id="IPR026444">
    <property type="entry name" value="Secre_tail"/>
</dbReference>
<reference evidence="5" key="1">
    <citation type="journal article" date="2019" name="Int. J. Syst. Evol. Microbiol.">
        <title>The Global Catalogue of Microorganisms (GCM) 10K type strain sequencing project: providing services to taxonomists for standard genome sequencing and annotation.</title>
        <authorList>
            <consortium name="The Broad Institute Genomics Platform"/>
            <consortium name="The Broad Institute Genome Sequencing Center for Infectious Disease"/>
            <person name="Wu L."/>
            <person name="Ma J."/>
        </authorList>
    </citation>
    <scope>NUCLEOTIDE SEQUENCE [LARGE SCALE GENOMIC DNA]</scope>
    <source>
        <strain evidence="5">KCTC 42423</strain>
    </source>
</reference>
<sequence length="1081" mass="119273">MKKKRLFTLLMTLSVFCSAFSWEGLKSSETTQEENTRIDGMPKFDTTYNILFFEDIEQYRSFYQYLEKWADQRDIDEGLDKIEAMFPGYISYRTWFNTTYNWLDGAFTEKELEAIYAKDIHGDDIAKTLYNQYSEIGIGEYVYTKLSENMTIKTPKTKLHLLETLRKEERGGDKLPEKVLKQEGTKLLSKKFTFQKSTVYVGEDTYYESSASVSSGVCEVYRKGLRVALDKFVHSDDEDCAPYCWSQSLYTADEIKVDWGDGSPIETHTSVSNINLSHTYTTLGTKTITTTITFTDHDGTERVLSDTTTVSVNDIVCGAPVEFSVTGDSSSGDYLLACKMWFVEHIEFAYQAIKSYSHSWKRQPSGLWKRKRAEIYVKIDNSIFRDEACNYLQTVTGDKHRNWRKKVQKTKEITEAGYYINVRASNGEVKTYHYLKKDGVHLTKYLAYYPCEEEEPCEEVVEAVNYLPMSDVLGDGAGVHTYPTLTGDVNGDGKQDLIFVGQNWSGAGLNVRTKLSNGDGTWTATSDVLGDGIGVHTYPTHVGDVNGDGKADLVFVGQNWSGAGLNVRTKLSNGDGTWTAVSDILGDGIGVHTYPSHIGDVNGDGKADLVFVGQNWSGAGLNIRTKLSNGDGTWTAISNVQGDGVSVHTHPSHMGDVNGDGKADLVFVGQNWSGTGLNVRTKLSNGDGTWTHTSAILGDGAGVHTYPSHMGDVNGDGKDDLVFIGQNWSGAGLNIRTKLSNGDGTWTHKSDIQGDGIGVHSYPTLTGDFNGDCLMDIAFVGRNWGCADALFIRTKLSNGDGSWTHYHELQGDGAGVLEYPVIAADVADSSNADLVFVGQNWNDSGLHIRTKAAQFTSEGCCLGGPFAEADFIGGYGINQFPSYYGETAVHGYCPGDKIIVNGAASSCENRYFLEIAEFDLTSWTLVGTPLFSDWICTDCTVPDGIAINDLVTPGSLEQGKIYKFKLAVGTPWVETNQFFTYGYCKNGAVISTEGIHIGEKPQVEIFPNPATNNIRIDTRQISNAYSIKIYDLTGNLVRGQKLEKQQQIQQMSLTKMPPGLYMVSVYDKHGVLLVTNKLVKK</sequence>
<dbReference type="Pfam" id="PF13517">
    <property type="entry name" value="FG-GAP_3"/>
    <property type="match status" value="3"/>
</dbReference>
<name>A0ABW5NG19_9FLAO</name>
<dbReference type="RefSeq" id="WP_378254055.1">
    <property type="nucleotide sequence ID" value="NZ_JBHSJV010000001.1"/>
</dbReference>
<dbReference type="SUPFAM" id="SSF69318">
    <property type="entry name" value="Integrin alpha N-terminal domain"/>
    <property type="match status" value="1"/>
</dbReference>
<evidence type="ECO:0000259" key="3">
    <source>
        <dbReference type="Pfam" id="PF18962"/>
    </source>
</evidence>
<accession>A0ABW5NG19</accession>
<feature type="chain" id="PRO_5046480263" evidence="2">
    <location>
        <begin position="22"/>
        <end position="1081"/>
    </location>
</feature>
<feature type="domain" description="Secretion system C-terminal sorting" evidence="3">
    <location>
        <begin position="1005"/>
        <end position="1070"/>
    </location>
</feature>
<dbReference type="PANTHER" id="PTHR46580:SF2">
    <property type="entry name" value="MAM DOMAIN-CONTAINING PROTEIN"/>
    <property type="match status" value="1"/>
</dbReference>
<dbReference type="InterPro" id="IPR028994">
    <property type="entry name" value="Integrin_alpha_N"/>
</dbReference>
<dbReference type="EMBL" id="JBHULX010000048">
    <property type="protein sequence ID" value="MFD2593508.1"/>
    <property type="molecule type" value="Genomic_DNA"/>
</dbReference>
<comment type="caution">
    <text evidence="4">The sequence shown here is derived from an EMBL/GenBank/DDBJ whole genome shotgun (WGS) entry which is preliminary data.</text>
</comment>
<dbReference type="InterPro" id="IPR013517">
    <property type="entry name" value="FG-GAP"/>
</dbReference>
<dbReference type="NCBIfam" id="TIGR04183">
    <property type="entry name" value="Por_Secre_tail"/>
    <property type="match status" value="1"/>
</dbReference>
<dbReference type="PANTHER" id="PTHR46580">
    <property type="entry name" value="SENSOR KINASE-RELATED"/>
    <property type="match status" value="1"/>
</dbReference>
<evidence type="ECO:0000256" key="1">
    <source>
        <dbReference type="ARBA" id="ARBA00022729"/>
    </source>
</evidence>
<keyword evidence="1 2" id="KW-0732">Signal</keyword>
<evidence type="ECO:0000256" key="2">
    <source>
        <dbReference type="SAM" id="SignalP"/>
    </source>
</evidence>
<feature type="signal peptide" evidence="2">
    <location>
        <begin position="1"/>
        <end position="21"/>
    </location>
</feature>
<dbReference type="Gene3D" id="2.130.10.130">
    <property type="entry name" value="Integrin alpha, N-terminal"/>
    <property type="match status" value="2"/>
</dbReference>
<keyword evidence="5" id="KW-1185">Reference proteome</keyword>